<gene>
    <name evidence="2" type="ORF">H9901_04775</name>
</gene>
<accession>A0A948TJY6</accession>
<evidence type="ECO:0000259" key="1">
    <source>
        <dbReference type="Pfam" id="PF00149"/>
    </source>
</evidence>
<evidence type="ECO:0000313" key="3">
    <source>
        <dbReference type="Proteomes" id="UP000777303"/>
    </source>
</evidence>
<reference evidence="2" key="1">
    <citation type="journal article" date="2021" name="PeerJ">
        <title>Extensive microbial diversity within the chicken gut microbiome revealed by metagenomics and culture.</title>
        <authorList>
            <person name="Gilroy R."/>
            <person name="Ravi A."/>
            <person name="Getino M."/>
            <person name="Pursley I."/>
            <person name="Horton D.L."/>
            <person name="Alikhan N.F."/>
            <person name="Baker D."/>
            <person name="Gharbi K."/>
            <person name="Hall N."/>
            <person name="Watson M."/>
            <person name="Adriaenssens E.M."/>
            <person name="Foster-Nyarko E."/>
            <person name="Jarju S."/>
            <person name="Secka A."/>
            <person name="Antonio M."/>
            <person name="Oren A."/>
            <person name="Chaudhuri R.R."/>
            <person name="La Ragione R."/>
            <person name="Hildebrand F."/>
            <person name="Pallen M.J."/>
        </authorList>
    </citation>
    <scope>NUCLEOTIDE SEQUENCE</scope>
    <source>
        <strain evidence="2">F6-6636</strain>
    </source>
</reference>
<feature type="domain" description="Calcineurin-like phosphoesterase" evidence="1">
    <location>
        <begin position="3"/>
        <end position="230"/>
    </location>
</feature>
<dbReference type="InterPro" id="IPR022302">
    <property type="entry name" value="Phosphoesterase_putative"/>
</dbReference>
<dbReference type="InterPro" id="IPR029052">
    <property type="entry name" value="Metallo-depent_PP-like"/>
</dbReference>
<protein>
    <submittedName>
        <fullName evidence="2">Metallophosphoesterase</fullName>
    </submittedName>
</protein>
<name>A0A948TJY6_9LACO</name>
<reference evidence="2" key="2">
    <citation type="submission" date="2021-04" db="EMBL/GenBank/DDBJ databases">
        <authorList>
            <person name="Gilroy R."/>
        </authorList>
    </citation>
    <scope>NUCLEOTIDE SEQUENCE</scope>
    <source>
        <strain evidence="2">F6-6636</strain>
    </source>
</reference>
<proteinExistence type="predicted"/>
<dbReference type="Gene3D" id="3.60.21.10">
    <property type="match status" value="1"/>
</dbReference>
<dbReference type="InterPro" id="IPR004843">
    <property type="entry name" value="Calcineurin-like_PHP"/>
</dbReference>
<dbReference type="GO" id="GO:0016787">
    <property type="term" value="F:hydrolase activity"/>
    <property type="evidence" value="ECO:0007669"/>
    <property type="project" value="InterPro"/>
</dbReference>
<evidence type="ECO:0000313" key="2">
    <source>
        <dbReference type="EMBL" id="MBU3851994.1"/>
    </source>
</evidence>
<comment type="caution">
    <text evidence="2">The sequence shown here is derived from an EMBL/GenBank/DDBJ whole genome shotgun (WGS) entry which is preliminary data.</text>
</comment>
<dbReference type="Pfam" id="PF00149">
    <property type="entry name" value="Metallophos"/>
    <property type="match status" value="1"/>
</dbReference>
<dbReference type="SUPFAM" id="SSF56300">
    <property type="entry name" value="Metallo-dependent phosphatases"/>
    <property type="match status" value="1"/>
</dbReference>
<dbReference type="AlphaFoldDB" id="A0A948TJY6"/>
<dbReference type="Proteomes" id="UP000777303">
    <property type="component" value="Unassembled WGS sequence"/>
</dbReference>
<sequence>MLTIAFSSDNHLDVNRVAVDDVAQAQAKYLRDHQVDYYINTGDTFNDFHKTLHFFEKLQSLVGLQTQVYFIAGNHDMRHGVTYDELNQSLSPLYINHRLITIPHTNYAIIGNNGWYDYSFADQFLMKKSVSFKRWKKALWFDGMIKQPLSDAQRLAVDLNDLRNKLTYVRQHQMQAIIATHFVPHQNFMIYGYDRPQWDMINAYLGSRKTEALLNEYHDVVKVVAFGHLHLRDYQQMIADILYIHRPVGYQRGRLNEWQSHDFMTEWRNTLTKIYLPQN</sequence>
<dbReference type="EMBL" id="JAHLFS010000058">
    <property type="protein sequence ID" value="MBU3851994.1"/>
    <property type="molecule type" value="Genomic_DNA"/>
</dbReference>
<organism evidence="2 3">
    <name type="scientific">Candidatus Paralactobacillus gallistercoris</name>
    <dbReference type="NCBI Taxonomy" id="2838724"/>
    <lineage>
        <taxon>Bacteria</taxon>
        <taxon>Bacillati</taxon>
        <taxon>Bacillota</taxon>
        <taxon>Bacilli</taxon>
        <taxon>Lactobacillales</taxon>
        <taxon>Lactobacillaceae</taxon>
        <taxon>Lactobacillus</taxon>
    </lineage>
</organism>
<dbReference type="NCBIfam" id="TIGR03729">
    <property type="entry name" value="acc_ester"/>
    <property type="match status" value="1"/>
</dbReference>